<organism evidence="2 3">
    <name type="scientific">Algoriphagus alkaliphilus</name>
    <dbReference type="NCBI Taxonomy" id="279824"/>
    <lineage>
        <taxon>Bacteria</taxon>
        <taxon>Pseudomonadati</taxon>
        <taxon>Bacteroidota</taxon>
        <taxon>Cytophagia</taxon>
        <taxon>Cytophagales</taxon>
        <taxon>Cyclobacteriaceae</taxon>
        <taxon>Algoriphagus</taxon>
    </lineage>
</organism>
<sequence>MKKHILLYLLLLCTTGSLLAQERHGPYKIHKFVDGDTFWAKVNPGKQGKNQLLQFDLLKSVRFVNIFLNL</sequence>
<accession>A0A1G5Z8S6</accession>
<evidence type="ECO:0000256" key="1">
    <source>
        <dbReference type="SAM" id="SignalP"/>
    </source>
</evidence>
<dbReference type="STRING" id="279824.SAMN03080617_03366"/>
<keyword evidence="3" id="KW-1185">Reference proteome</keyword>
<feature type="signal peptide" evidence="1">
    <location>
        <begin position="1"/>
        <end position="20"/>
    </location>
</feature>
<name>A0A1G5Z8S6_9BACT</name>
<protein>
    <submittedName>
        <fullName evidence="2">Uncharacterized protein</fullName>
    </submittedName>
</protein>
<feature type="chain" id="PRO_5011694981" evidence="1">
    <location>
        <begin position="21"/>
        <end position="70"/>
    </location>
</feature>
<dbReference type="EMBL" id="FMXE01000028">
    <property type="protein sequence ID" value="SDA90992.1"/>
    <property type="molecule type" value="Genomic_DNA"/>
</dbReference>
<evidence type="ECO:0000313" key="2">
    <source>
        <dbReference type="EMBL" id="SDA90992.1"/>
    </source>
</evidence>
<evidence type="ECO:0000313" key="3">
    <source>
        <dbReference type="Proteomes" id="UP000198756"/>
    </source>
</evidence>
<proteinExistence type="predicted"/>
<gene>
    <name evidence="2" type="ORF">SAMN03080617_03366</name>
</gene>
<reference evidence="3" key="1">
    <citation type="submission" date="2016-10" db="EMBL/GenBank/DDBJ databases">
        <authorList>
            <person name="Varghese N."/>
            <person name="Submissions S."/>
        </authorList>
    </citation>
    <scope>NUCLEOTIDE SEQUENCE [LARGE SCALE GENOMIC DNA]</scope>
    <source>
        <strain evidence="3">DSM 22703</strain>
    </source>
</reference>
<dbReference type="AlphaFoldDB" id="A0A1G5Z8S6"/>
<keyword evidence="1" id="KW-0732">Signal</keyword>
<dbReference type="Proteomes" id="UP000198756">
    <property type="component" value="Unassembled WGS sequence"/>
</dbReference>